<proteinExistence type="predicted"/>
<dbReference type="KEGG" id="nnu:109114514"/>
<gene>
    <name evidence="3" type="primary">LOC109114514</name>
</gene>
<keyword evidence="2" id="KW-1185">Reference proteome</keyword>
<dbReference type="GeneID" id="109114514"/>
<evidence type="ECO:0000313" key="2">
    <source>
        <dbReference type="Proteomes" id="UP000189703"/>
    </source>
</evidence>
<feature type="domain" description="Reverse transcriptase Ty1/copia-type" evidence="1">
    <location>
        <begin position="3"/>
        <end position="145"/>
    </location>
</feature>
<dbReference type="STRING" id="4432.A0A1U8Q1V9"/>
<dbReference type="InterPro" id="IPR013103">
    <property type="entry name" value="RVT_2"/>
</dbReference>
<dbReference type="InParanoid" id="A0A1U8Q1V9"/>
<dbReference type="SUPFAM" id="SSF56672">
    <property type="entry name" value="DNA/RNA polymerases"/>
    <property type="match status" value="1"/>
</dbReference>
<dbReference type="Pfam" id="PF07727">
    <property type="entry name" value="RVT_2"/>
    <property type="match status" value="1"/>
</dbReference>
<accession>A0A1U8Q1V9</accession>
<dbReference type="OrthoDB" id="1645289at2759"/>
<protein>
    <submittedName>
        <fullName evidence="3">Uncharacterized protein LOC109114514</fullName>
    </submittedName>
</protein>
<dbReference type="PANTHER" id="PTHR11439">
    <property type="entry name" value="GAG-POL-RELATED RETROTRANSPOSON"/>
    <property type="match status" value="1"/>
</dbReference>
<evidence type="ECO:0000313" key="3">
    <source>
        <dbReference type="RefSeq" id="XP_019052803.1"/>
    </source>
</evidence>
<dbReference type="RefSeq" id="XP_019052803.1">
    <property type="nucleotide sequence ID" value="XM_019197258.1"/>
</dbReference>
<organism evidence="2 3">
    <name type="scientific">Nelumbo nucifera</name>
    <name type="common">Sacred lotus</name>
    <dbReference type="NCBI Taxonomy" id="4432"/>
    <lineage>
        <taxon>Eukaryota</taxon>
        <taxon>Viridiplantae</taxon>
        <taxon>Streptophyta</taxon>
        <taxon>Embryophyta</taxon>
        <taxon>Tracheophyta</taxon>
        <taxon>Spermatophyta</taxon>
        <taxon>Magnoliopsida</taxon>
        <taxon>Proteales</taxon>
        <taxon>Nelumbonaceae</taxon>
        <taxon>Nelumbo</taxon>
    </lineage>
</organism>
<reference evidence="3" key="1">
    <citation type="submission" date="2025-08" db="UniProtKB">
        <authorList>
            <consortium name="RefSeq"/>
        </authorList>
    </citation>
    <scope>IDENTIFICATION</scope>
</reference>
<dbReference type="AlphaFoldDB" id="A0A1U8Q1V9"/>
<dbReference type="Proteomes" id="UP000189703">
    <property type="component" value="Unplaced"/>
</dbReference>
<sequence length="237" mass="27302">MNPPLGLLPPRDNRVYKLNKSIYSLKQAFRNWFDTLDSALKKRGFSQSKADNTLFTLHKSVHSLIVLAYVDDLVLVGDDLNDIESLKKYLGNCFPIKDLGALHYFLGVEVIRTLEFIFLNQRKYLKGILEDTNMMDCRLSSFPMEQHHHLQPNTSPPIKDPTQYQRLVGRLLYLTITKPEISYSVNTLSQFMSDPRQAHLDAGMHILRYLRSSLDHGILLSSYSDFTIIAYCDSDWA</sequence>
<dbReference type="InterPro" id="IPR043502">
    <property type="entry name" value="DNA/RNA_pol_sf"/>
</dbReference>
<evidence type="ECO:0000259" key="1">
    <source>
        <dbReference type="Pfam" id="PF07727"/>
    </source>
</evidence>
<dbReference type="PANTHER" id="PTHR11439:SF511">
    <property type="match status" value="1"/>
</dbReference>
<name>A0A1U8Q1V9_NELNU</name>